<dbReference type="AlphaFoldDB" id="A0A4Q7DIW0"/>
<accession>A0A4Q7DIW0</accession>
<evidence type="ECO:0000256" key="2">
    <source>
        <dbReference type="SAM" id="SignalP"/>
    </source>
</evidence>
<keyword evidence="2" id="KW-0732">Signal</keyword>
<evidence type="ECO:0000313" key="3">
    <source>
        <dbReference type="EMBL" id="RZI46055.1"/>
    </source>
</evidence>
<keyword evidence="4" id="KW-1185">Reference proteome</keyword>
<feature type="signal peptide" evidence="2">
    <location>
        <begin position="1"/>
        <end position="24"/>
    </location>
</feature>
<evidence type="ECO:0000313" key="4">
    <source>
        <dbReference type="Proteomes" id="UP000293550"/>
    </source>
</evidence>
<feature type="chain" id="PRO_5020483595" evidence="2">
    <location>
        <begin position="25"/>
        <end position="440"/>
    </location>
</feature>
<dbReference type="Proteomes" id="UP000293550">
    <property type="component" value="Unassembled WGS sequence"/>
</dbReference>
<feature type="compositionally biased region" description="Basic residues" evidence="1">
    <location>
        <begin position="366"/>
        <end position="383"/>
    </location>
</feature>
<comment type="caution">
    <text evidence="3">The sequence shown here is derived from an EMBL/GenBank/DDBJ whole genome shotgun (WGS) entry which is preliminary data.</text>
</comment>
<feature type="compositionally biased region" description="Acidic residues" evidence="1">
    <location>
        <begin position="409"/>
        <end position="433"/>
    </location>
</feature>
<name>A0A4Q7DIW0_9PROT</name>
<feature type="compositionally biased region" description="Low complexity" evidence="1">
    <location>
        <begin position="391"/>
        <end position="401"/>
    </location>
</feature>
<evidence type="ECO:0000256" key="1">
    <source>
        <dbReference type="SAM" id="MobiDB-lite"/>
    </source>
</evidence>
<dbReference type="EMBL" id="SCFB01000005">
    <property type="protein sequence ID" value="RZI46055.1"/>
    <property type="molecule type" value="Genomic_DNA"/>
</dbReference>
<organism evidence="3 4">
    <name type="scientific">Candidatus Finniella inopinata</name>
    <dbReference type="NCBI Taxonomy" id="1696036"/>
    <lineage>
        <taxon>Bacteria</taxon>
        <taxon>Pseudomonadati</taxon>
        <taxon>Pseudomonadota</taxon>
        <taxon>Alphaproteobacteria</taxon>
        <taxon>Holosporales</taxon>
        <taxon>Candidatus Paracaedibacteraceae</taxon>
        <taxon>Candidatus Finniella</taxon>
    </lineage>
</organism>
<reference evidence="3 4" key="1">
    <citation type="submission" date="2018-10" db="EMBL/GenBank/DDBJ databases">
        <title>An updated phylogeny of the Alphaproteobacteria reveals that the parasitic Rickettsiales and Holosporales have independent origins.</title>
        <authorList>
            <person name="Munoz-Gomez S.A."/>
            <person name="Hess S."/>
            <person name="Burger G."/>
            <person name="Lang B.F."/>
            <person name="Susko E."/>
            <person name="Slamovits C.H."/>
            <person name="Roger A.J."/>
        </authorList>
    </citation>
    <scope>NUCLEOTIDE SEQUENCE [LARGE SCALE GENOMIC DNA]</scope>
    <source>
        <strain evidence="3">HOLO01</strain>
    </source>
</reference>
<protein>
    <submittedName>
        <fullName evidence="3">Uncharacterized protein</fullName>
    </submittedName>
</protein>
<sequence length="440" mass="49500">MPKSISYKFLAFSFLLLSAFPALCADDRKVSNSLDFEAFCALYSSITNAKQTRESSNSSQKLGVEEAIFSVMPLVHSQVNFSHSFAALTAARDTDSVHYTQIIRRCVGDEVTERMLKLDAHNTARFSDFMYQSLKGFLEIHAQVKNRQADYMKAKDEYLGNLWQEINEASNRTAADLMTLLAGGWQRKDPKWVISPQTFFSRNIEYSGDLTTEGVQRKLDLLNLLGKDKRAFSQLSSEAGQEEFYQLCGDNTLAAQGFEELMFYQKVNMAIASCMEKPPVDAKADDLLTVICNAMGLNASDLGLLNKQTSNSSSDRRFVIDQIRNQMMRGLVVPNTIFIQRLLKPFAEFAEKEKLQLKEEEAKAKKALKNRKKKEKAKLKKTLAAKESKAASDLASSSSVATQPKKEANDDEEDETSKKDEEDELDREDEEFDLAAALHS</sequence>
<feature type="region of interest" description="Disordered" evidence="1">
    <location>
        <begin position="366"/>
        <end position="440"/>
    </location>
</feature>
<proteinExistence type="predicted"/>
<gene>
    <name evidence="3" type="ORF">EQU50_03740</name>
</gene>